<dbReference type="AlphaFoldDB" id="A0A4U6V1Z3"/>
<evidence type="ECO:0000313" key="1">
    <source>
        <dbReference type="EMBL" id="TKW23070.1"/>
    </source>
</evidence>
<keyword evidence="2" id="KW-1185">Reference proteome</keyword>
<evidence type="ECO:0000313" key="2">
    <source>
        <dbReference type="Proteomes" id="UP000298652"/>
    </source>
</evidence>
<gene>
    <name evidence="1" type="ORF">SEVIR_4G269300v2</name>
</gene>
<dbReference type="EMBL" id="CM016555">
    <property type="protein sequence ID" value="TKW23070.1"/>
    <property type="molecule type" value="Genomic_DNA"/>
</dbReference>
<reference evidence="1" key="1">
    <citation type="submission" date="2019-03" db="EMBL/GenBank/DDBJ databases">
        <title>WGS assembly of Setaria viridis.</title>
        <authorList>
            <person name="Huang P."/>
            <person name="Jenkins J."/>
            <person name="Grimwood J."/>
            <person name="Barry K."/>
            <person name="Healey A."/>
            <person name="Mamidi S."/>
            <person name="Sreedasyam A."/>
            <person name="Shu S."/>
            <person name="Feldman M."/>
            <person name="Wu J."/>
            <person name="Yu Y."/>
            <person name="Chen C."/>
            <person name="Johnson J."/>
            <person name="Rokhsar D."/>
            <person name="Baxter I."/>
            <person name="Schmutz J."/>
            <person name="Brutnell T."/>
            <person name="Kellogg E."/>
        </authorList>
    </citation>
    <scope>NUCLEOTIDE SEQUENCE [LARGE SCALE GENOMIC DNA]</scope>
</reference>
<name>A0A4U6V1Z3_SETVI</name>
<sequence>MQGPNMMLRRRSMNWRKLTKAPTQTWMKAKLVSLPQDQEQPEACCMLAVACCCWTWRLGDLDT</sequence>
<dbReference type="Proteomes" id="UP000298652">
    <property type="component" value="Chromosome 4"/>
</dbReference>
<dbReference type="Gramene" id="TKW23070">
    <property type="protein sequence ID" value="TKW23070"/>
    <property type="gene ID" value="SEVIR_4G269300v2"/>
</dbReference>
<protein>
    <submittedName>
        <fullName evidence="1">Uncharacterized protein</fullName>
    </submittedName>
</protein>
<proteinExistence type="predicted"/>
<accession>A0A4U6V1Z3</accession>
<organism evidence="1 2">
    <name type="scientific">Setaria viridis</name>
    <name type="common">Green bristlegrass</name>
    <name type="synonym">Setaria italica subsp. viridis</name>
    <dbReference type="NCBI Taxonomy" id="4556"/>
    <lineage>
        <taxon>Eukaryota</taxon>
        <taxon>Viridiplantae</taxon>
        <taxon>Streptophyta</taxon>
        <taxon>Embryophyta</taxon>
        <taxon>Tracheophyta</taxon>
        <taxon>Spermatophyta</taxon>
        <taxon>Magnoliopsida</taxon>
        <taxon>Liliopsida</taxon>
        <taxon>Poales</taxon>
        <taxon>Poaceae</taxon>
        <taxon>PACMAD clade</taxon>
        <taxon>Panicoideae</taxon>
        <taxon>Panicodae</taxon>
        <taxon>Paniceae</taxon>
        <taxon>Cenchrinae</taxon>
        <taxon>Setaria</taxon>
    </lineage>
</organism>